<dbReference type="NCBIfam" id="TIGR00613">
    <property type="entry name" value="reco"/>
    <property type="match status" value="1"/>
</dbReference>
<protein>
    <recommendedName>
        <fullName evidence="2 7">DNA repair protein RecO</fullName>
    </recommendedName>
    <alternativeName>
        <fullName evidence="6 7">Recombination protein O</fullName>
    </alternativeName>
</protein>
<evidence type="ECO:0000256" key="1">
    <source>
        <dbReference type="ARBA" id="ARBA00007452"/>
    </source>
</evidence>
<dbReference type="KEGG" id="lfc:LFE_1645"/>
<evidence type="ECO:0000256" key="5">
    <source>
        <dbReference type="ARBA" id="ARBA00023204"/>
    </source>
</evidence>
<dbReference type="InterPro" id="IPR003717">
    <property type="entry name" value="RecO"/>
</dbReference>
<proteinExistence type="inferred from homology"/>
<dbReference type="PANTHER" id="PTHR33991:SF1">
    <property type="entry name" value="DNA REPAIR PROTEIN RECO"/>
    <property type="match status" value="1"/>
</dbReference>
<comment type="function">
    <text evidence="7">Involved in DNA repair and RecF pathway recombination.</text>
</comment>
<dbReference type="InterPro" id="IPR037278">
    <property type="entry name" value="ARFGAP/RecO"/>
</dbReference>
<reference evidence="10" key="2">
    <citation type="submission" date="2012-03" db="EMBL/GenBank/DDBJ databases">
        <title>The complete genome sequence of the pioneer microbe on fresh volcanic deposit, Leptospirillum ferrooxidans strain C2-3.</title>
        <authorList>
            <person name="Fujimura R."/>
            <person name="Sato Y."/>
            <person name="Nishizawa T."/>
            <person name="Nanba K."/>
            <person name="Oshima K."/>
            <person name="Hattori M."/>
            <person name="Kamijo T."/>
            <person name="Ohta H."/>
        </authorList>
    </citation>
    <scope>NUCLEOTIDE SEQUENCE [LARGE SCALE GENOMIC DNA]</scope>
    <source>
        <strain evidence="10">C2-3</strain>
    </source>
</reference>
<dbReference type="InterPro" id="IPR022572">
    <property type="entry name" value="DNA_rep/recomb_RecO_N"/>
</dbReference>
<evidence type="ECO:0000256" key="6">
    <source>
        <dbReference type="ARBA" id="ARBA00033409"/>
    </source>
</evidence>
<dbReference type="AlphaFoldDB" id="I0IPX7"/>
<comment type="similarity">
    <text evidence="1 7">Belongs to the RecO family.</text>
</comment>
<keyword evidence="4 7" id="KW-0233">DNA recombination</keyword>
<dbReference type="Pfam" id="PF11967">
    <property type="entry name" value="RecO_N"/>
    <property type="match status" value="1"/>
</dbReference>
<reference evidence="9 10" key="1">
    <citation type="journal article" date="2012" name="J. Bacteriol.">
        <title>Complete Genome Sequence of Leptospirillum ferrooxidans Strain C2-3, Isolated from a Fresh Volcanic Ash Deposit on the Island of Miyake, Japan.</title>
        <authorList>
            <person name="Fujimura R."/>
            <person name="Sato Y."/>
            <person name="Nishizawa T."/>
            <person name="Oshima K."/>
            <person name="Kim S.-W."/>
            <person name="Hattori M."/>
            <person name="Kamijo T."/>
            <person name="Ohta H."/>
        </authorList>
    </citation>
    <scope>NUCLEOTIDE SEQUENCE [LARGE SCALE GENOMIC DNA]</scope>
    <source>
        <strain evidence="9 10">C2-3</strain>
    </source>
</reference>
<dbReference type="SUPFAM" id="SSF57863">
    <property type="entry name" value="ArfGap/RecO-like zinc finger"/>
    <property type="match status" value="1"/>
</dbReference>
<keyword evidence="3 7" id="KW-0227">DNA damage</keyword>
<dbReference type="GO" id="GO:0006310">
    <property type="term" value="P:DNA recombination"/>
    <property type="evidence" value="ECO:0007669"/>
    <property type="project" value="UniProtKB-UniRule"/>
</dbReference>
<evidence type="ECO:0000256" key="4">
    <source>
        <dbReference type="ARBA" id="ARBA00023172"/>
    </source>
</evidence>
<dbReference type="HOGENOM" id="CLU_066632_2_1_0"/>
<evidence type="ECO:0000259" key="8">
    <source>
        <dbReference type="Pfam" id="PF11967"/>
    </source>
</evidence>
<dbReference type="Gene3D" id="2.40.50.140">
    <property type="entry name" value="Nucleic acid-binding proteins"/>
    <property type="match status" value="1"/>
</dbReference>
<keyword evidence="5 7" id="KW-0234">DNA repair</keyword>
<accession>I0IPX7</accession>
<feature type="domain" description="DNA replication/recombination mediator RecO N-terminal" evidence="8">
    <location>
        <begin position="1"/>
        <end position="80"/>
    </location>
</feature>
<organism evidence="9 10">
    <name type="scientific">Leptospirillum ferrooxidans (strain C2-3)</name>
    <dbReference type="NCBI Taxonomy" id="1162668"/>
    <lineage>
        <taxon>Bacteria</taxon>
        <taxon>Pseudomonadati</taxon>
        <taxon>Nitrospirota</taxon>
        <taxon>Nitrospiria</taxon>
        <taxon>Nitrospirales</taxon>
        <taxon>Nitrospiraceae</taxon>
        <taxon>Leptospirillum</taxon>
    </lineage>
</organism>
<dbReference type="SUPFAM" id="SSF50249">
    <property type="entry name" value="Nucleic acid-binding proteins"/>
    <property type="match status" value="1"/>
</dbReference>
<dbReference type="Proteomes" id="UP000007382">
    <property type="component" value="Chromosome"/>
</dbReference>
<dbReference type="eggNOG" id="COG1381">
    <property type="taxonomic scope" value="Bacteria"/>
</dbReference>
<evidence type="ECO:0000256" key="7">
    <source>
        <dbReference type="HAMAP-Rule" id="MF_00201"/>
    </source>
</evidence>
<dbReference type="InterPro" id="IPR042242">
    <property type="entry name" value="RecO_C"/>
</dbReference>
<dbReference type="OrthoDB" id="9789152at2"/>
<dbReference type="PANTHER" id="PTHR33991">
    <property type="entry name" value="DNA REPAIR PROTEIN RECO"/>
    <property type="match status" value="1"/>
</dbReference>
<dbReference type="GO" id="GO:0043590">
    <property type="term" value="C:bacterial nucleoid"/>
    <property type="evidence" value="ECO:0007669"/>
    <property type="project" value="TreeGrafter"/>
</dbReference>
<keyword evidence="10" id="KW-1185">Reference proteome</keyword>
<gene>
    <name evidence="7 9" type="primary">recO</name>
    <name evidence="9" type="ordered locus">LFE_1645</name>
</gene>
<dbReference type="STRING" id="1162668.LFE_1645"/>
<evidence type="ECO:0000256" key="2">
    <source>
        <dbReference type="ARBA" id="ARBA00021310"/>
    </source>
</evidence>
<evidence type="ECO:0000313" key="9">
    <source>
        <dbReference type="EMBL" id="BAM07326.1"/>
    </source>
</evidence>
<evidence type="ECO:0000313" key="10">
    <source>
        <dbReference type="Proteomes" id="UP000007382"/>
    </source>
</evidence>
<dbReference type="GO" id="GO:0006302">
    <property type="term" value="P:double-strand break repair"/>
    <property type="evidence" value="ECO:0007669"/>
    <property type="project" value="TreeGrafter"/>
</dbReference>
<dbReference type="HAMAP" id="MF_00201">
    <property type="entry name" value="RecO"/>
    <property type="match status" value="1"/>
</dbReference>
<dbReference type="RefSeq" id="WP_014449811.1">
    <property type="nucleotide sequence ID" value="NC_017094.1"/>
</dbReference>
<dbReference type="PATRIC" id="fig|1162668.3.peg.1957"/>
<sequence length="268" mass="30402">MAFERYALILRSVRYGDDDRVVTFFSLEEGLLTGFARGANATGNRFGSALSPLTFSALLGRHHTPDSLFRLHKANVIDPFSGIRNDYDKLLWAGLPVRAILSLLPPHVQEPALFELFLHYLCLLDKERERHALLWIRFSARMLRVLGFGPLAPVCHGCGLDILLGKVRFDPESGRVRCRDCSRMDGEKSREPVCQADILRILERFSGEDLQGSERVVLSDHQEGHLLELVDQLISWHVHHWTFSQTLPFLGKAPLSVKIGRNEHLSML</sequence>
<dbReference type="InterPro" id="IPR012340">
    <property type="entry name" value="NA-bd_OB-fold"/>
</dbReference>
<dbReference type="Pfam" id="PF02565">
    <property type="entry name" value="RecO_C"/>
    <property type="match status" value="1"/>
</dbReference>
<evidence type="ECO:0000256" key="3">
    <source>
        <dbReference type="ARBA" id="ARBA00022763"/>
    </source>
</evidence>
<name>I0IPX7_LEPFC</name>
<dbReference type="Gene3D" id="1.20.1440.120">
    <property type="entry name" value="Recombination protein O, C-terminal domain"/>
    <property type="match status" value="1"/>
</dbReference>
<dbReference type="EMBL" id="AP012342">
    <property type="protein sequence ID" value="BAM07326.1"/>
    <property type="molecule type" value="Genomic_DNA"/>
</dbReference>